<dbReference type="Proteomes" id="UP000276634">
    <property type="component" value="Unassembled WGS sequence"/>
</dbReference>
<gene>
    <name evidence="5" type="ORF">EDC57_1814</name>
</gene>
<comment type="similarity">
    <text evidence="1">Belongs to the KAE1 / TsaD family. TsaB subfamily.</text>
</comment>
<dbReference type="OrthoDB" id="9809995at2"/>
<protein>
    <recommendedName>
        <fullName evidence="2">tRNA threonylcarbamoyladenosine biosynthesis protein TsaB</fullName>
    </recommendedName>
    <alternativeName>
        <fullName evidence="3">t(6)A37 threonylcarbamoyladenosine biosynthesis protein TsaB</fullName>
    </alternativeName>
</protein>
<dbReference type="PANTHER" id="PTHR11735">
    <property type="entry name" value="TRNA N6-ADENOSINE THREONYLCARBAMOYLTRANSFERASE"/>
    <property type="match status" value="1"/>
</dbReference>
<accession>A0A3N1Y261</accession>
<evidence type="ECO:0000256" key="1">
    <source>
        <dbReference type="ARBA" id="ARBA00010493"/>
    </source>
</evidence>
<dbReference type="Gene3D" id="3.30.420.40">
    <property type="match status" value="2"/>
</dbReference>
<dbReference type="GO" id="GO:0002949">
    <property type="term" value="P:tRNA threonylcarbamoyladenosine modification"/>
    <property type="evidence" value="ECO:0007669"/>
    <property type="project" value="InterPro"/>
</dbReference>
<reference evidence="5 6" key="1">
    <citation type="submission" date="2018-11" db="EMBL/GenBank/DDBJ databases">
        <title>Genomic Encyclopedia of Type Strains, Phase IV (KMG-IV): sequencing the most valuable type-strain genomes for metagenomic binning, comparative biology and taxonomic classification.</title>
        <authorList>
            <person name="Goeker M."/>
        </authorList>
    </citation>
    <scope>NUCLEOTIDE SEQUENCE [LARGE SCALE GENOMIC DNA]</scope>
    <source>
        <strain evidence="5 6">DSM 100275</strain>
    </source>
</reference>
<keyword evidence="6" id="KW-1185">Reference proteome</keyword>
<sequence length="225" mass="22691">MRLLALEGATEVLSVALWEDGEVAVRRVAGPREHARRLLVLCDALLAEAGWRPADLDGLAVGRGPGAFTGVRVAVAAAQGIAFGLDRPVAAVSTLAALARGAARRHRTGRVLAALDARMGEVYWGAFEVGGDGGVTPAGPERVGPPRAVPPPPGAGWLGAGPGWAVWGEVLAAVCGGAVHAQDPQALPDACDVAALGARILAAGGGVAPEALVPVYLRDRVASPP</sequence>
<name>A0A3N1Y261_9GAMM</name>
<dbReference type="Pfam" id="PF00814">
    <property type="entry name" value="TsaD"/>
    <property type="match status" value="1"/>
</dbReference>
<comment type="caution">
    <text evidence="5">The sequence shown here is derived from an EMBL/GenBank/DDBJ whole genome shotgun (WGS) entry which is preliminary data.</text>
</comment>
<dbReference type="CDD" id="cd24032">
    <property type="entry name" value="ASKHA_NBD_TsaB"/>
    <property type="match status" value="1"/>
</dbReference>
<organism evidence="5 6">
    <name type="scientific">Inmirania thermothiophila</name>
    <dbReference type="NCBI Taxonomy" id="1750597"/>
    <lineage>
        <taxon>Bacteria</taxon>
        <taxon>Pseudomonadati</taxon>
        <taxon>Pseudomonadota</taxon>
        <taxon>Gammaproteobacteria</taxon>
        <taxon>Chromatiales</taxon>
        <taxon>Ectothiorhodospiraceae</taxon>
        <taxon>Inmirania</taxon>
    </lineage>
</organism>
<dbReference type="EMBL" id="RJVI01000002">
    <property type="protein sequence ID" value="ROR32608.1"/>
    <property type="molecule type" value="Genomic_DNA"/>
</dbReference>
<dbReference type="GO" id="GO:0005829">
    <property type="term" value="C:cytosol"/>
    <property type="evidence" value="ECO:0007669"/>
    <property type="project" value="TreeGrafter"/>
</dbReference>
<evidence type="ECO:0000256" key="3">
    <source>
        <dbReference type="ARBA" id="ARBA00032446"/>
    </source>
</evidence>
<dbReference type="PANTHER" id="PTHR11735:SF11">
    <property type="entry name" value="TRNA THREONYLCARBAMOYLADENOSINE BIOSYNTHESIS PROTEIN TSAB"/>
    <property type="match status" value="1"/>
</dbReference>
<evidence type="ECO:0000313" key="5">
    <source>
        <dbReference type="EMBL" id="ROR32608.1"/>
    </source>
</evidence>
<evidence type="ECO:0000313" key="6">
    <source>
        <dbReference type="Proteomes" id="UP000276634"/>
    </source>
</evidence>
<dbReference type="AlphaFoldDB" id="A0A3N1Y261"/>
<dbReference type="NCBIfam" id="TIGR03725">
    <property type="entry name" value="T6A_YeaZ"/>
    <property type="match status" value="1"/>
</dbReference>
<proteinExistence type="inferred from homology"/>
<evidence type="ECO:0000256" key="2">
    <source>
        <dbReference type="ARBA" id="ARBA00019012"/>
    </source>
</evidence>
<dbReference type="InterPro" id="IPR043129">
    <property type="entry name" value="ATPase_NBD"/>
</dbReference>
<dbReference type="SUPFAM" id="SSF53067">
    <property type="entry name" value="Actin-like ATPase domain"/>
    <property type="match status" value="2"/>
</dbReference>
<feature type="domain" description="Gcp-like" evidence="4">
    <location>
        <begin position="32"/>
        <end position="133"/>
    </location>
</feature>
<dbReference type="InterPro" id="IPR000905">
    <property type="entry name" value="Gcp-like_dom"/>
</dbReference>
<evidence type="ECO:0000259" key="4">
    <source>
        <dbReference type="Pfam" id="PF00814"/>
    </source>
</evidence>
<dbReference type="InterPro" id="IPR022496">
    <property type="entry name" value="T6A_TsaB"/>
</dbReference>
<dbReference type="RefSeq" id="WP_123401527.1">
    <property type="nucleotide sequence ID" value="NZ_RJVI01000002.1"/>
</dbReference>